<dbReference type="Proteomes" id="UP000594638">
    <property type="component" value="Unassembled WGS sequence"/>
</dbReference>
<feature type="compositionally biased region" description="Polar residues" evidence="1">
    <location>
        <begin position="288"/>
        <end position="304"/>
    </location>
</feature>
<feature type="region of interest" description="Disordered" evidence="1">
    <location>
        <begin position="103"/>
        <end position="122"/>
    </location>
</feature>
<evidence type="ECO:0000313" key="2">
    <source>
        <dbReference type="EMBL" id="CAA2992062.1"/>
    </source>
</evidence>
<sequence>MSGTRPDHGRDAASFSDNSVHGVLAKSGTRLGHCKDVSWPLQGRSLIIKQFWAQCAAHVRDASWPLQGCSLIFRQFWTVSGHGVQATSGTRPGHRRDAASFSGISGHGVQHMSGTRPGHSRDAGSFSGISGPFLDGGHGSRNPLRRGRGGRRKTLGASPGGAAVGADLGGSSKYSNGNFEGRRGERFRVNGTCTRGPAAGRASHVSWCPVRPRRPLKIRRTEYRPRPVVLITASGLQGLALRAGHGGPSPEPVGCRWTARAAPAARAGRRVPAGGRTGNGSFGGLPRASNSRLRTGTDKGNPTV</sequence>
<organism evidence="2 3">
    <name type="scientific">Olea europaea subsp. europaea</name>
    <dbReference type="NCBI Taxonomy" id="158383"/>
    <lineage>
        <taxon>Eukaryota</taxon>
        <taxon>Viridiplantae</taxon>
        <taxon>Streptophyta</taxon>
        <taxon>Embryophyta</taxon>
        <taxon>Tracheophyta</taxon>
        <taxon>Spermatophyta</taxon>
        <taxon>Magnoliopsida</taxon>
        <taxon>eudicotyledons</taxon>
        <taxon>Gunneridae</taxon>
        <taxon>Pentapetalae</taxon>
        <taxon>asterids</taxon>
        <taxon>lamiids</taxon>
        <taxon>Lamiales</taxon>
        <taxon>Oleaceae</taxon>
        <taxon>Oleeae</taxon>
        <taxon>Olea</taxon>
    </lineage>
</organism>
<evidence type="ECO:0000256" key="1">
    <source>
        <dbReference type="SAM" id="MobiDB-lite"/>
    </source>
</evidence>
<name>A0A8S0SGB9_OLEEU</name>
<dbReference type="EMBL" id="CACTIH010005430">
    <property type="protein sequence ID" value="CAA2992062.1"/>
    <property type="molecule type" value="Genomic_DNA"/>
</dbReference>
<dbReference type="Gramene" id="OE9A006738T1">
    <property type="protein sequence ID" value="OE9A006738C1"/>
    <property type="gene ID" value="OE9A006738"/>
</dbReference>
<feature type="region of interest" description="Disordered" evidence="1">
    <location>
        <begin position="265"/>
        <end position="304"/>
    </location>
</feature>
<protein>
    <submittedName>
        <fullName evidence="2">Uncharacterized protein</fullName>
    </submittedName>
</protein>
<proteinExistence type="predicted"/>
<gene>
    <name evidence="2" type="ORF">OLEA9_A006738</name>
</gene>
<comment type="caution">
    <text evidence="2">The sequence shown here is derived from an EMBL/GenBank/DDBJ whole genome shotgun (WGS) entry which is preliminary data.</text>
</comment>
<keyword evidence="3" id="KW-1185">Reference proteome</keyword>
<evidence type="ECO:0000313" key="3">
    <source>
        <dbReference type="Proteomes" id="UP000594638"/>
    </source>
</evidence>
<feature type="compositionally biased region" description="Low complexity" evidence="1">
    <location>
        <begin position="265"/>
        <end position="274"/>
    </location>
</feature>
<feature type="compositionally biased region" description="Basic residues" evidence="1">
    <location>
        <begin position="143"/>
        <end position="154"/>
    </location>
</feature>
<dbReference type="AlphaFoldDB" id="A0A8S0SGB9"/>
<dbReference type="OrthoDB" id="1425072at2759"/>
<accession>A0A8S0SGB9</accession>
<feature type="region of interest" description="Disordered" evidence="1">
    <location>
        <begin position="130"/>
        <end position="169"/>
    </location>
</feature>
<reference evidence="2 3" key="1">
    <citation type="submission" date="2019-12" db="EMBL/GenBank/DDBJ databases">
        <authorList>
            <person name="Alioto T."/>
            <person name="Alioto T."/>
            <person name="Gomez Garrido J."/>
        </authorList>
    </citation>
    <scope>NUCLEOTIDE SEQUENCE [LARGE SCALE GENOMIC DNA]</scope>
</reference>